<proteinExistence type="predicted"/>
<gene>
    <name evidence="1" type="ORF">T03_18076</name>
</gene>
<keyword evidence="2" id="KW-1185">Reference proteome</keyword>
<organism evidence="1 2">
    <name type="scientific">Trichinella britovi</name>
    <name type="common">Parasitic roundworm</name>
    <dbReference type="NCBI Taxonomy" id="45882"/>
    <lineage>
        <taxon>Eukaryota</taxon>
        <taxon>Metazoa</taxon>
        <taxon>Ecdysozoa</taxon>
        <taxon>Nematoda</taxon>
        <taxon>Enoplea</taxon>
        <taxon>Dorylaimia</taxon>
        <taxon>Trichinellida</taxon>
        <taxon>Trichinellidae</taxon>
        <taxon>Trichinella</taxon>
    </lineage>
</organism>
<name>A0A0V0Z940_TRIBR</name>
<dbReference type="EMBL" id="JYDI01003954">
    <property type="protein sequence ID" value="KRY08907.1"/>
    <property type="molecule type" value="Genomic_DNA"/>
</dbReference>
<evidence type="ECO:0000313" key="1">
    <source>
        <dbReference type="EMBL" id="KRY08907.1"/>
    </source>
</evidence>
<dbReference type="Proteomes" id="UP000054653">
    <property type="component" value="Unassembled WGS sequence"/>
</dbReference>
<protein>
    <submittedName>
        <fullName evidence="1">Uncharacterized protein</fullName>
    </submittedName>
</protein>
<reference evidence="1 2" key="1">
    <citation type="submission" date="2015-01" db="EMBL/GenBank/DDBJ databases">
        <title>Evolution of Trichinella species and genotypes.</title>
        <authorList>
            <person name="Korhonen P.K."/>
            <person name="Edoardo P."/>
            <person name="Giuseppe L.R."/>
            <person name="Gasser R.B."/>
        </authorList>
    </citation>
    <scope>NUCLEOTIDE SEQUENCE [LARGE SCALE GENOMIC DNA]</scope>
    <source>
        <strain evidence="1">ISS120</strain>
    </source>
</reference>
<evidence type="ECO:0000313" key="2">
    <source>
        <dbReference type="Proteomes" id="UP000054653"/>
    </source>
</evidence>
<accession>A0A0V0Z940</accession>
<dbReference type="AlphaFoldDB" id="A0A0V0Z940"/>
<comment type="caution">
    <text evidence="1">The sequence shown here is derived from an EMBL/GenBank/DDBJ whole genome shotgun (WGS) entry which is preliminary data.</text>
</comment>
<sequence>MKQCIRQAATIATSQFVKKVNPSHTRVIRSYNVWHLYLNALAFHSSLRIAQRAVCHEVAGDSDDGIIMPFCYIHISITSKVERTSLLFH</sequence>